<reference evidence="4 5" key="1">
    <citation type="submission" date="2017-11" db="EMBL/GenBank/DDBJ databases">
        <title>Sequence identification of Cassava green mottle virus (CsGMV), a unique Nepovirus infecting cassava in Solomon Islands.</title>
        <authorList>
            <person name="Zambrano L.M."/>
            <person name="Carvajal-Yepes M."/>
            <person name="Alvarez R.A."/>
            <person name="Leiva A.M."/>
            <person name="Cuellar W.J."/>
        </authorList>
    </citation>
    <scope>NUCLEOTIDE SEQUENCE [LARGE SCALE GENOMIC DNA]</scope>
    <source>
        <strain evidence="4">Choiseul</strain>
    </source>
</reference>
<organism evidence="4 5">
    <name type="scientific">Cassava green mottle virus</name>
    <dbReference type="NCBI Taxonomy" id="2170033"/>
    <lineage>
        <taxon>Viruses</taxon>
        <taxon>Riboviria</taxon>
        <taxon>Orthornavirae</taxon>
        <taxon>Pisuviricota</taxon>
        <taxon>Pisoniviricetes</taxon>
        <taxon>Picornavirales</taxon>
        <taxon>Secoviridae</taxon>
        <taxon>Comovirinae</taxon>
        <taxon>Nepovirus</taxon>
        <taxon>Nepovirus manihotis</taxon>
    </lineage>
</organism>
<feature type="domain" description="SF3 helicase" evidence="3">
    <location>
        <begin position="17"/>
        <end position="186"/>
    </location>
</feature>
<dbReference type="EMBL" id="MG581962">
    <property type="protein sequence ID" value="AYE20494.1"/>
    <property type="molecule type" value="Genomic_RNA"/>
</dbReference>
<protein>
    <submittedName>
        <fullName evidence="4">Polyprotein</fullName>
    </submittedName>
</protein>
<name>A0A386NB81_9SECO</name>
<keyword evidence="2" id="KW-1133">Transmembrane helix</keyword>
<keyword evidence="1" id="KW-0812">Transmembrane</keyword>
<feature type="non-terminal residue" evidence="4">
    <location>
        <position position="1"/>
    </location>
</feature>
<dbReference type="Pfam" id="PF00910">
    <property type="entry name" value="RNA_helicase"/>
    <property type="match status" value="1"/>
</dbReference>
<evidence type="ECO:0000313" key="5">
    <source>
        <dbReference type="Proteomes" id="UP001057709"/>
    </source>
</evidence>
<proteinExistence type="predicted"/>
<evidence type="ECO:0000256" key="1">
    <source>
        <dbReference type="ARBA" id="ARBA00022692"/>
    </source>
</evidence>
<accession>A0A386NB81</accession>
<dbReference type="RefSeq" id="YP_010840581.1">
    <property type="nucleotide sequence ID" value="NC_078842.1"/>
</dbReference>
<keyword evidence="2" id="KW-0472">Membrane</keyword>
<dbReference type="Proteomes" id="UP001057709">
    <property type="component" value="Genome"/>
</dbReference>
<sequence length="310" mass="34564">KRSHTSSSYLRVVGALLKDLREVRAACARSLRFDGWRRQPFWVYIYGASQCGKSTFANHLAPKMLAHMGWDVHDVYSKDCVDGYWSGYYQQKCLKMNDLSAVNARMTCPLEQQLIPLISTEEKMVSSAEIEGKGIQFLSELAISSSNVADAPTSSEVLDGEAYRLRRKVLIKCRRAAQWVHAEDGSRTELLSPTGEIVTKDFDPSDALNCTEVQWVHPNSGTALPGPRGQWHMAHSTLPAIFEAMEEHFLLEDKKREAWKLNTGAKSRTGTEVSTYLRGLIGALGSYKQIQSTSDVSEAGERKFLVAVDG</sequence>
<keyword evidence="5" id="KW-1185">Reference proteome</keyword>
<dbReference type="KEGG" id="vg:80551792"/>
<evidence type="ECO:0000259" key="3">
    <source>
        <dbReference type="PROSITE" id="PS51218"/>
    </source>
</evidence>
<dbReference type="InterPro" id="IPR014759">
    <property type="entry name" value="Helicase_SF3_ssRNA_vir"/>
</dbReference>
<dbReference type="GO" id="GO:0003724">
    <property type="term" value="F:RNA helicase activity"/>
    <property type="evidence" value="ECO:0007669"/>
    <property type="project" value="InterPro"/>
</dbReference>
<dbReference type="GO" id="GO:0003723">
    <property type="term" value="F:RNA binding"/>
    <property type="evidence" value="ECO:0007669"/>
    <property type="project" value="InterPro"/>
</dbReference>
<evidence type="ECO:0000256" key="2">
    <source>
        <dbReference type="ARBA" id="ARBA00022989"/>
    </source>
</evidence>
<feature type="non-terminal residue" evidence="4">
    <location>
        <position position="310"/>
    </location>
</feature>
<dbReference type="GeneID" id="80551792"/>
<dbReference type="InterPro" id="IPR000605">
    <property type="entry name" value="Helicase_SF3_ssDNA/RNA_vir"/>
</dbReference>
<dbReference type="PROSITE" id="PS51218">
    <property type="entry name" value="SF3_HELICASE_2"/>
    <property type="match status" value="1"/>
</dbReference>
<evidence type="ECO:0000313" key="4">
    <source>
        <dbReference type="EMBL" id="AYE20494.1"/>
    </source>
</evidence>